<dbReference type="Proteomes" id="UP001515480">
    <property type="component" value="Unassembled WGS sequence"/>
</dbReference>
<dbReference type="PANTHER" id="PTHR34730">
    <property type="entry name" value="UNNAMED PRODUCT"/>
    <property type="match status" value="1"/>
</dbReference>
<comment type="caution">
    <text evidence="4">The sequence shown here is derived from an EMBL/GenBank/DDBJ whole genome shotgun (WGS) entry which is preliminary data.</text>
</comment>
<dbReference type="PANTHER" id="PTHR34730:SF1">
    <property type="entry name" value="PARAQUAT-INDUCIBLE PROTEIN A"/>
    <property type="match status" value="1"/>
</dbReference>
<feature type="transmembrane region" description="Helical" evidence="2">
    <location>
        <begin position="2393"/>
        <end position="2414"/>
    </location>
</feature>
<feature type="transmembrane region" description="Helical" evidence="2">
    <location>
        <begin position="1991"/>
        <end position="2011"/>
    </location>
</feature>
<evidence type="ECO:0000256" key="1">
    <source>
        <dbReference type="SAM" id="MobiDB-lite"/>
    </source>
</evidence>
<organism evidence="4 5">
    <name type="scientific">Prymnesium parvum</name>
    <name type="common">Toxic golden alga</name>
    <dbReference type="NCBI Taxonomy" id="97485"/>
    <lineage>
        <taxon>Eukaryota</taxon>
        <taxon>Haptista</taxon>
        <taxon>Haptophyta</taxon>
        <taxon>Prymnesiophyceae</taxon>
        <taxon>Prymnesiales</taxon>
        <taxon>Prymnesiaceae</taxon>
        <taxon>Prymnesium</taxon>
    </lineage>
</organism>
<feature type="transmembrane region" description="Helical" evidence="2">
    <location>
        <begin position="2118"/>
        <end position="2143"/>
    </location>
</feature>
<evidence type="ECO:0000256" key="2">
    <source>
        <dbReference type="SAM" id="Phobius"/>
    </source>
</evidence>
<feature type="chain" id="PRO_5044281693" evidence="3">
    <location>
        <begin position="16"/>
        <end position="2560"/>
    </location>
</feature>
<keyword evidence="3" id="KW-0732">Signal</keyword>
<keyword evidence="2" id="KW-0472">Membrane</keyword>
<reference evidence="4 5" key="1">
    <citation type="journal article" date="2024" name="Science">
        <title>Giant polyketide synthase enzymes in the biosynthesis of giant marine polyether toxins.</title>
        <authorList>
            <person name="Fallon T.R."/>
            <person name="Shende V.V."/>
            <person name="Wierzbicki I.H."/>
            <person name="Pendleton A.L."/>
            <person name="Watervoot N.F."/>
            <person name="Auber R.P."/>
            <person name="Gonzalez D.J."/>
            <person name="Wisecaver J.H."/>
            <person name="Moore B.S."/>
        </authorList>
    </citation>
    <scope>NUCLEOTIDE SEQUENCE [LARGE SCALE GENOMIC DNA]</scope>
    <source>
        <strain evidence="4 5">12B1</strain>
    </source>
</reference>
<dbReference type="EMBL" id="JBGBPQ010000003">
    <property type="protein sequence ID" value="KAL1526765.1"/>
    <property type="molecule type" value="Genomic_DNA"/>
</dbReference>
<protein>
    <submittedName>
        <fullName evidence="4">Uncharacterized protein</fullName>
    </submittedName>
</protein>
<dbReference type="Gene3D" id="3.15.10.10">
    <property type="entry name" value="Bactericidal permeability-increasing protein, domain 1"/>
    <property type="match status" value="1"/>
</dbReference>
<feature type="compositionally biased region" description="Polar residues" evidence="1">
    <location>
        <begin position="2549"/>
        <end position="2560"/>
    </location>
</feature>
<feature type="region of interest" description="Disordered" evidence="1">
    <location>
        <begin position="2258"/>
        <end position="2278"/>
    </location>
</feature>
<feature type="transmembrane region" description="Helical" evidence="2">
    <location>
        <begin position="2426"/>
        <end position="2450"/>
    </location>
</feature>
<sequence>MVPLLLAWAIAQVSSDPCAHLDDVDLWLCRATFHIPAIDVDTHSGLVHLQMQIEQLTCQGAKIDTFHTTADPTAGGGQAPTLSLALTGVAISCASPVVKFDHPIPLHTSIELSVEADVSSTMQLNLNEAGLPVSALLQGLPDIHIGELTVKVPWPHSFLLNAIIDVFKGLIAKKIETSITDLVQTNLTAALLKGDALLSPLLEPPPFSPEPANVPTDAIDWRSSRTVQMVDFFLDDAIGAHGPLGVSGLIKEITGGSIALNGSDHSLAFRFALANLANASVFVESVIVSGMDSISTLDVLSPMPHEADAHSLGFGVSVDSISLSANVSLAILPANTVVVDAPLHIEFSLSLTLNQLMGNATLFAPVNSSISLVDMAMHKECLHAALLGGEVRNMQLMASPARVVVAGSRGGLAGDLDEFLNAVFLLINQAFDRPVRAAIDGVVGGPLRNMTDGMLESMLHNFTHDATGQPFICKMDTLPPLPPPSADAQDWNQSQIIKAVDFVLNDAVGASGPLGLNGLVDMLTFGSGALSLNESHLPALPSVWVPLLGNVTLSVRSLKVAGLDSLSEVAALTPVRGDKAALRSEVAMGRVNLSMALRVTSSLRSAPIDLGVATSVEAVRLALQGRLAFNSSALSVLALDQLPHGACWARMVLQGAVQALEMEAGSVAVAVSGNEWGQSARSITAHMGPMRGGSLPVGVSNLIGALVNPLIDLKLHEVQAGSCPSAEWPSPPPPPSADAQDWSQSQIIKAVDFVLNDAVGASGPLGLNGLVDMLTFGSGALSLNESHLPALPSVWVPLLGNVTLSVRSLKVAGLDSLSEVAALTPVRGDKAALRSEVAMGRVNLSMALRVTSSWRSAPIDLGVATSVEAVRLALQGRLAFNSSALSVLALDQLPHGACWARMVLQGAVQALEMEAGSVAVAVSGNEWGQSARSITARMGPMRGGSLPVGVSNLIGALVNPLVDLKLHEVQAGSCPSAEWPSPPPPPSADAQDWNQSQIIKAVDFVLNDAVGASGPLGLNGLVDMLTFGSGALSLNESHLPELPSVWVPLLGNVTLSVRSLKVAGLDSLSEVAALTPVRGDKAALRSEVAMGRVNLSMALRVTSSLRSAPIDLGVATSVEAVRLALQGRLAFNSSALSVLALDQLPHGACWARMVLQGAVQALEMEAGSVAVAVSGNEWGQSARSITAHMGPMRGGSLPVGVSNLIGALVNPLIDLKLHEVQAGSCPSAEWPSPPPPPSADAQDWSQSQIIKAVDFVLNDAVGASGPLGLNGLVDMLTFGSGALSLNESHLPALPSVWVPLLGNVTLSVRSLKVAGLDSLSEVAALTPVRGDKAALRSEVAMGRVNLSMALRVTSSLRSAPIDLGMATSVEAVRLALQGRLAFNSSALSVLALDQLPHGACWARMVLQGAVQALEMEAGSVAVAVSGNEWGQSARSITARMGPMRGGSLPVGVSNLIGALVNPLIDLKLHEVQAGSCPSAEWPPPPPPPSADAQDWNQSQIIKAVDFVLNDALGPKRFNEAAYLLTRGSGSLFLIEPTDHVNFPMRLPIIGQLNMTVSSLEISGLDTAEKLSLLTPVIGDKTALLSEVGMGRVNVSVTLIAVGDFLASPVEMGLGIAVEQVELGLQGRLGVNSTGLSELQIAQVVNSSSCILRSLIEASVQAVHASAAGVSLSVVGNDWGALGSSVMTTSRTMRFELPLPRVISSVLDTMVNPLLAYKLDALHRDFCQPAFAVSNTSRAPPLPIATLQPVKRLRQYINDKVGWQGIDRAVDAYDAKRQKPAGRFDFPFPITLPTIHDEKLGTINVRLSGIHLDGLDELFALDMMEGDADDYTLLHHTIGFGSPNPVSLSVMLDLQLDDQWHSFSVLASMAGLQLNLGTVLDIDGSLAIEPLLTQVWSNPACAALPVRNFSLSRDGSTNVKLNGSLELKMSSPHVQLPADVVGAYFPVYMSSIGAGLIHVLDDKSTAFFDRLHASCSAPPSPPPLGNDDALDIILILVITVAVMLGICCCVFVRRRQLRKRNRMLLAPQLDTALITNDEREPALEGEPSLAMLHSRRIRICYTTALLVTTGTFVWANAKPGARVDVLLELAGEHVALPPLFKFTLMNSVEDMWNAKAYPLALLIALMSGIWPYIKLVMMGACWWLPPAILPISRRDLMVRILDASGKWCIVDTQMLVMMMVAFHFDIVMGKPMNGTDVSSNNGTEVPPLVNARVETTPDLGVWLYILSTIFSLCLTHLEVHLHRGALRARHLAACSSSLTPTPRLQSDRREQQSAPADSAETGRICNVNDFGGRAGTGVVLLRRATFRKLACFRGRALPSTVQHAVPLILALCFAGILYASFCAYVFTLHIEGLTGALLGKDDDHVSLSVWSMASQIVGITTLGVPVLMWMLQIFFITTTLITPLGFLAICAFLWLAPMSRRCFHNTIVIAEVTYAWAMLDVFAVMVVVALLELNQFAQFIMGDELNGINAILQEYEEFHPYLPEQNVAFGITPSLESGYWMLAAFVFVANPVGLFVIHAAIETEHAIDTAEMTQSSSTAKADWSDGTAGCSENSSSSADAQ</sequence>
<feature type="transmembrane region" description="Helical" evidence="2">
    <location>
        <begin position="2058"/>
        <end position="2076"/>
    </location>
</feature>
<accession>A0AB34K1H4</accession>
<evidence type="ECO:0000313" key="4">
    <source>
        <dbReference type="EMBL" id="KAL1526765.1"/>
    </source>
</evidence>
<name>A0AB34K1H4_PRYPA</name>
<evidence type="ECO:0000313" key="5">
    <source>
        <dbReference type="Proteomes" id="UP001515480"/>
    </source>
</evidence>
<keyword evidence="5" id="KW-1185">Reference proteome</keyword>
<feature type="region of interest" description="Disordered" evidence="1">
    <location>
        <begin position="1224"/>
        <end position="1243"/>
    </location>
</feature>
<feature type="transmembrane region" description="Helical" evidence="2">
    <location>
        <begin position="2498"/>
        <end position="2520"/>
    </location>
</feature>
<proteinExistence type="predicted"/>
<keyword evidence="2" id="KW-1133">Transmembrane helix</keyword>
<feature type="transmembrane region" description="Helical" evidence="2">
    <location>
        <begin position="2220"/>
        <end position="2238"/>
    </location>
</feature>
<feature type="region of interest" description="Disordered" evidence="1">
    <location>
        <begin position="2537"/>
        <end position="2560"/>
    </location>
</feature>
<feature type="signal peptide" evidence="3">
    <location>
        <begin position="1"/>
        <end position="15"/>
    </location>
</feature>
<feature type="transmembrane region" description="Helical" evidence="2">
    <location>
        <begin position="2323"/>
        <end position="2346"/>
    </location>
</feature>
<feature type="transmembrane region" description="Helical" evidence="2">
    <location>
        <begin position="2366"/>
        <end position="2386"/>
    </location>
</feature>
<feature type="region of interest" description="Disordered" evidence="1">
    <location>
        <begin position="722"/>
        <end position="741"/>
    </location>
</feature>
<gene>
    <name evidence="4" type="ORF">AB1Y20_015461</name>
</gene>
<evidence type="ECO:0000256" key="3">
    <source>
        <dbReference type="SAM" id="SignalP"/>
    </source>
</evidence>
<keyword evidence="2" id="KW-0812">Transmembrane</keyword>